<dbReference type="GO" id="GO:0006508">
    <property type="term" value="P:proteolysis"/>
    <property type="evidence" value="ECO:0007669"/>
    <property type="project" value="InterPro"/>
</dbReference>
<evidence type="ECO:0000313" key="2">
    <source>
        <dbReference type="EMBL" id="REC66864.1"/>
    </source>
</evidence>
<dbReference type="EMBL" id="QNUE01000007">
    <property type="protein sequence ID" value="REC66864.1"/>
    <property type="molecule type" value="Genomic_DNA"/>
</dbReference>
<dbReference type="InterPro" id="IPR011600">
    <property type="entry name" value="Pept_C14_caspase"/>
</dbReference>
<dbReference type="InterPro" id="IPR029030">
    <property type="entry name" value="Caspase-like_dom_sf"/>
</dbReference>
<protein>
    <recommendedName>
        <fullName evidence="1">Peptidase C14 caspase domain-containing protein</fullName>
    </recommendedName>
</protein>
<dbReference type="OrthoDB" id="174931at2"/>
<accession>A0A3D9CMC4</accession>
<name>A0A3D9CMC4_9FLAO</name>
<gene>
    <name evidence="2" type="ORF">DRF59_11185</name>
</gene>
<dbReference type="Proteomes" id="UP000256769">
    <property type="component" value="Unassembled WGS sequence"/>
</dbReference>
<reference evidence="2 3" key="1">
    <citation type="journal article" date="2007" name="Int. J. Syst. Evol. Microbiol.">
        <title>Chryseobacterium flavum sp. nov., isolated from polluted soil.</title>
        <authorList>
            <person name="Zhou Y."/>
            <person name="Dong J."/>
            <person name="Wang X."/>
            <person name="Huang X."/>
            <person name="Zhang K.Y."/>
            <person name="Zhang Y.Q."/>
            <person name="Guo Y.F."/>
            <person name="Lai R."/>
            <person name="Li W.J."/>
        </authorList>
    </citation>
    <scope>NUCLEOTIDE SEQUENCE [LARGE SCALE GENOMIC DNA]</scope>
    <source>
        <strain evidence="2 3">KCTC 12877</strain>
    </source>
</reference>
<sequence>MTKHAILIGINQIPGMPYLASPSSYAIKMKEWAEEQGYITALFADEPEGVPIAGECNRWAILKTVRDLTAAGTDQLLIYFAGHGVERAPGEDIWLLPGYVEDPSESISIFACQPLAYRSGIAHVVFISDACRSPTSDRNVHHITPGVIFPILNREYRTDIDVFYSTHPGANSIDVRDDEDNYRSVYSDNLLKCLKGDVEEVIRPVRRLEPTFPAVLSYDLNDYLKTKVAEEIEEVTGKKQFPTGTVSSSDPLFLSRFDGQGLAENIGEAGIALPVELQPVGVDTKSVSEKLDFYVRAKGGGATREFRRISREFKRDYEFFTSDALFRHGDTGLFISGLPAPTVYGRREEDAHWFREGRNFTVPQLLGIDAVDRRENAIYFIGNHGRKRFYPVVVLPGFFTQVVFAKNEVLTVNYFPTGHNSKAEASYNATEVAERKANIIMAAQKGIFQGQYELDHGGGYYRRYKHLEPTLGLFAAYAYFQNGDFYGVRSLYDYLLGSGQSILADIKVLQRLSTRNPDFFPHEELSIPLLTQGWSYLDLLETNRHHHLVRYLQPGLWTSFDRDGFRYFEDQFIEL</sequence>
<evidence type="ECO:0000313" key="3">
    <source>
        <dbReference type="Proteomes" id="UP000256769"/>
    </source>
</evidence>
<feature type="domain" description="Peptidase C14 caspase" evidence="1">
    <location>
        <begin position="3"/>
        <end position="246"/>
    </location>
</feature>
<dbReference type="Pfam" id="PF00656">
    <property type="entry name" value="Peptidase_C14"/>
    <property type="match status" value="1"/>
</dbReference>
<dbReference type="Gene3D" id="3.40.50.1460">
    <property type="match status" value="1"/>
</dbReference>
<keyword evidence="3" id="KW-1185">Reference proteome</keyword>
<dbReference type="SUPFAM" id="SSF52129">
    <property type="entry name" value="Caspase-like"/>
    <property type="match status" value="1"/>
</dbReference>
<dbReference type="GO" id="GO:0004197">
    <property type="term" value="F:cysteine-type endopeptidase activity"/>
    <property type="evidence" value="ECO:0007669"/>
    <property type="project" value="InterPro"/>
</dbReference>
<comment type="caution">
    <text evidence="2">The sequence shown here is derived from an EMBL/GenBank/DDBJ whole genome shotgun (WGS) entry which is preliminary data.</text>
</comment>
<evidence type="ECO:0000259" key="1">
    <source>
        <dbReference type="Pfam" id="PF00656"/>
    </source>
</evidence>
<proteinExistence type="predicted"/>
<dbReference type="AlphaFoldDB" id="A0A3D9CMC4"/>
<dbReference type="RefSeq" id="WP_115959676.1">
    <property type="nucleotide sequence ID" value="NZ_CBCRVL010000032.1"/>
</dbReference>
<organism evidence="2 3">
    <name type="scientific">Chryseobacterium flavum</name>
    <dbReference type="NCBI Taxonomy" id="415851"/>
    <lineage>
        <taxon>Bacteria</taxon>
        <taxon>Pseudomonadati</taxon>
        <taxon>Bacteroidota</taxon>
        <taxon>Flavobacteriia</taxon>
        <taxon>Flavobacteriales</taxon>
        <taxon>Weeksellaceae</taxon>
        <taxon>Chryseobacterium group</taxon>
        <taxon>Chryseobacterium</taxon>
    </lineage>
</organism>